<dbReference type="EMBL" id="JAMPKX010000001">
    <property type="protein sequence ID" value="MEP0945959.1"/>
    <property type="molecule type" value="Genomic_DNA"/>
</dbReference>
<dbReference type="Proteomes" id="UP001482513">
    <property type="component" value="Unassembled WGS sequence"/>
</dbReference>
<gene>
    <name evidence="1" type="ORF">NC992_03650</name>
</gene>
<evidence type="ECO:0000313" key="2">
    <source>
        <dbReference type="Proteomes" id="UP001482513"/>
    </source>
</evidence>
<dbReference type="RefSeq" id="WP_190699558.1">
    <property type="nucleotide sequence ID" value="NZ_JAMPKX010000001.1"/>
</dbReference>
<protein>
    <submittedName>
        <fullName evidence="1">Baseplate J/gp47 family protein</fullName>
    </submittedName>
</protein>
<accession>A0ABV0JZK4</accession>
<comment type="caution">
    <text evidence="1">The sequence shown here is derived from an EMBL/GenBank/DDBJ whole genome shotgun (WGS) entry which is preliminary data.</text>
</comment>
<reference evidence="1 2" key="1">
    <citation type="submission" date="2022-04" db="EMBL/GenBank/DDBJ databases">
        <title>Positive selection, recombination, and allopatry shape intraspecific diversity of widespread and dominant cyanobacteria.</title>
        <authorList>
            <person name="Wei J."/>
            <person name="Shu W."/>
            <person name="Hu C."/>
        </authorList>
    </citation>
    <scope>NUCLEOTIDE SEQUENCE [LARGE SCALE GENOMIC DNA]</scope>
    <source>
        <strain evidence="1 2">DQ-A4</strain>
    </source>
</reference>
<dbReference type="Gene3D" id="3.30.300.200">
    <property type="match status" value="1"/>
</dbReference>
<proteinExistence type="predicted"/>
<organism evidence="1 2">
    <name type="scientific">Leptolyngbya subtilissima DQ-A4</name>
    <dbReference type="NCBI Taxonomy" id="2933933"/>
    <lineage>
        <taxon>Bacteria</taxon>
        <taxon>Bacillati</taxon>
        <taxon>Cyanobacteriota</taxon>
        <taxon>Cyanophyceae</taxon>
        <taxon>Leptolyngbyales</taxon>
        <taxon>Leptolyngbyaceae</taxon>
        <taxon>Leptolyngbya group</taxon>
        <taxon>Leptolyngbya</taxon>
    </lineage>
</organism>
<evidence type="ECO:0000313" key="1">
    <source>
        <dbReference type="EMBL" id="MEP0945959.1"/>
    </source>
</evidence>
<keyword evidence="2" id="KW-1185">Reference proteome</keyword>
<name>A0ABV0JZK4_9CYAN</name>
<sequence>MPLPLPNLDDHDYADLVEMARSLIPSEYPEWTDHNPSDTGIILLELFAWLTELLLYQVNQVPDQSQEEFLKLLKGYATWTMPPNQSLQAATQKTILALRKRYRAVTAADYEALVMENFAVGRVKVFENRNLTLKSQPPEPVAGHISLVVVPQEPFTVLNPSLQTKIRDFLEERRLLGTKQHVVSPEYVNISIKANLNLEAGRVFEQVKAAGVAQLQQFFHPLSGGEDKQGWPFGRAVYISEIYQQLDQLDGVDYVEDVTVTVKPPGQNKVSLKAHQLVQLDQVEFTHAGTHN</sequence>